<evidence type="ECO:0000256" key="5">
    <source>
        <dbReference type="SAM" id="Phobius"/>
    </source>
</evidence>
<name>A0A2C9CET7_KUEST</name>
<keyword evidence="8" id="KW-1185">Reference proteome</keyword>
<sequence>MSVSKLNGAQEPVPNAGFSGMGQNFKKDFNAGFLVFLIALPLCLGISLACGYPAIAGIFTAVVGAVVTTFISNSQLTIKGPAAGLIVIAIGAVTDFGYTGGRDIAADIQAYRMALGVGVAAGCLQIIFGLLRVGSLGDFFPLCAVHGMLAAIGIIVILKQFPIVLGGTAAGEPFELMAEIPRVIIDMNPYIAAIGIGSLIIMFGIPKIKHKYKILQKIPPPMFVLFFAIPLCLSLGVPNEGIYVFEGYEYNLGKEFMVNIPGNMFKAIAFPDFSSLKYIAGWKWVIMFALIGSIESLLSAKAIDILDPWKRKTNLDRDLFAVGIGNTLCAFIGGLPMISEIVRSKANIDNGARTRFANMYHGLLLLLFVALVPFLLCKIPLAALAAMLVYTGFQLTAPKEFVHTYKIGVEQLVIFVTTLVAVLATDLVIGIAIGIGAKFFVHIINGVPLRSLFRPYLDVKIKDDKTVVIFASDSAVFSNWIPFRKQVEYFLKEDKNVILNMSKTKLIDHSVMGKLNEFEHEFERKNLTLEVVGLEAHQKLSGHKLSAMKHNRELIVRKHVSIVAETGAQALVRKGFMNLDIARFASIEPVKKLTDTPNAAYSLVRIEALLQNEKADELFEYLREEILPKHPDTIVSIEDVEMVLPYERNPQK</sequence>
<feature type="transmembrane region" description="Helical" evidence="5">
    <location>
        <begin position="54"/>
        <end position="73"/>
    </location>
</feature>
<keyword evidence="4 5" id="KW-0472">Membrane</keyword>
<evidence type="ECO:0000313" key="8">
    <source>
        <dbReference type="Proteomes" id="UP000221734"/>
    </source>
</evidence>
<dbReference type="InterPro" id="IPR001902">
    <property type="entry name" value="SLC26A/SulP_fam"/>
</dbReference>
<dbReference type="Pfam" id="PF00916">
    <property type="entry name" value="Sulfate_transp"/>
    <property type="match status" value="1"/>
</dbReference>
<dbReference type="InterPro" id="IPR036513">
    <property type="entry name" value="STAS_dom_sf"/>
</dbReference>
<feature type="domain" description="SLC26A/SulP transporter" evidence="6">
    <location>
        <begin position="25"/>
        <end position="417"/>
    </location>
</feature>
<feature type="transmembrane region" description="Helical" evidence="5">
    <location>
        <begin position="319"/>
        <end position="339"/>
    </location>
</feature>
<feature type="transmembrane region" description="Helical" evidence="5">
    <location>
        <begin position="359"/>
        <end position="391"/>
    </location>
</feature>
<feature type="transmembrane region" description="Helical" evidence="5">
    <location>
        <begin position="279"/>
        <end position="298"/>
    </location>
</feature>
<evidence type="ECO:0000256" key="2">
    <source>
        <dbReference type="ARBA" id="ARBA00022692"/>
    </source>
</evidence>
<protein>
    <recommendedName>
        <fullName evidence="6">SLC26A/SulP transporter domain-containing protein</fullName>
    </recommendedName>
</protein>
<feature type="transmembrane region" description="Helical" evidence="5">
    <location>
        <begin position="143"/>
        <end position="167"/>
    </location>
</feature>
<organism evidence="7 8">
    <name type="scientific">Kuenenia stuttgartiensis</name>
    <dbReference type="NCBI Taxonomy" id="174633"/>
    <lineage>
        <taxon>Bacteria</taxon>
        <taxon>Pseudomonadati</taxon>
        <taxon>Planctomycetota</taxon>
        <taxon>Candidatus Brocadiia</taxon>
        <taxon>Candidatus Brocadiales</taxon>
        <taxon>Candidatus Brocadiaceae</taxon>
        <taxon>Candidatus Kuenenia</taxon>
    </lineage>
</organism>
<gene>
    <name evidence="7" type="primary">shst1</name>
    <name evidence="7" type="synonym">shst2_2</name>
    <name evidence="7" type="ORF">KSMBR1_1723</name>
</gene>
<accession>A0A2C9CET7</accession>
<feature type="transmembrane region" description="Helical" evidence="5">
    <location>
        <begin position="412"/>
        <end position="441"/>
    </location>
</feature>
<dbReference type="OrthoDB" id="9769739at2"/>
<dbReference type="Proteomes" id="UP000221734">
    <property type="component" value="Chromosome Kuenenia_stuttgartiensis_MBR1"/>
</dbReference>
<feature type="transmembrane region" description="Helical" evidence="5">
    <location>
        <begin position="110"/>
        <end position="131"/>
    </location>
</feature>
<keyword evidence="3 5" id="KW-1133">Transmembrane helix</keyword>
<evidence type="ECO:0000256" key="1">
    <source>
        <dbReference type="ARBA" id="ARBA00004141"/>
    </source>
</evidence>
<dbReference type="KEGG" id="kst:KSMBR1_1723"/>
<feature type="transmembrane region" description="Helical" evidence="5">
    <location>
        <begin position="218"/>
        <end position="237"/>
    </location>
</feature>
<dbReference type="AlphaFoldDB" id="A0A2C9CET7"/>
<dbReference type="GO" id="GO:0016020">
    <property type="term" value="C:membrane"/>
    <property type="evidence" value="ECO:0007669"/>
    <property type="project" value="UniProtKB-SubCell"/>
</dbReference>
<dbReference type="InterPro" id="IPR011547">
    <property type="entry name" value="SLC26A/SulP_dom"/>
</dbReference>
<comment type="subcellular location">
    <subcellularLocation>
        <location evidence="1">Membrane</location>
        <topology evidence="1">Multi-pass membrane protein</topology>
    </subcellularLocation>
</comment>
<feature type="transmembrane region" description="Helical" evidence="5">
    <location>
        <begin position="187"/>
        <end position="206"/>
    </location>
</feature>
<feature type="transmembrane region" description="Helical" evidence="5">
    <location>
        <begin position="29"/>
        <end position="48"/>
    </location>
</feature>
<keyword evidence="2 5" id="KW-0812">Transmembrane</keyword>
<proteinExistence type="predicted"/>
<feature type="transmembrane region" description="Helical" evidence="5">
    <location>
        <begin position="80"/>
        <end position="98"/>
    </location>
</feature>
<dbReference type="SUPFAM" id="SSF52091">
    <property type="entry name" value="SpoIIaa-like"/>
    <property type="match status" value="1"/>
</dbReference>
<dbReference type="Gene3D" id="3.30.750.24">
    <property type="entry name" value="STAS domain"/>
    <property type="match status" value="1"/>
</dbReference>
<evidence type="ECO:0000256" key="3">
    <source>
        <dbReference type="ARBA" id="ARBA00022989"/>
    </source>
</evidence>
<dbReference type="GO" id="GO:0055085">
    <property type="term" value="P:transmembrane transport"/>
    <property type="evidence" value="ECO:0007669"/>
    <property type="project" value="InterPro"/>
</dbReference>
<dbReference type="PANTHER" id="PTHR11814">
    <property type="entry name" value="SULFATE TRANSPORTER"/>
    <property type="match status" value="1"/>
</dbReference>
<evidence type="ECO:0000259" key="6">
    <source>
        <dbReference type="Pfam" id="PF00916"/>
    </source>
</evidence>
<evidence type="ECO:0000313" key="7">
    <source>
        <dbReference type="EMBL" id="SOH04222.1"/>
    </source>
</evidence>
<evidence type="ECO:0000256" key="4">
    <source>
        <dbReference type="ARBA" id="ARBA00023136"/>
    </source>
</evidence>
<dbReference type="EMBL" id="LT934425">
    <property type="protein sequence ID" value="SOH04222.1"/>
    <property type="molecule type" value="Genomic_DNA"/>
</dbReference>
<reference evidence="8" key="1">
    <citation type="submission" date="2017-10" db="EMBL/GenBank/DDBJ databases">
        <authorList>
            <person name="Frank J."/>
        </authorList>
    </citation>
    <scope>NUCLEOTIDE SEQUENCE [LARGE SCALE GENOMIC DNA]</scope>
</reference>